<sequence>MNRNRINKILEDYDYEEVYIKQIKNLEDYEDLRTNKNYVYMVKTITSGKYVEKEIYPLWKCKSNSPRGAKKKETSEKMKKLNINNKAKEMTRLMNTNFTEEDLYITLTYKGKAPTLDRAKKDMRNFLDRIRTWWKKNMKDKEFKYIFVIDYVDDPDKTKRTRIHHHLVMSGMDMDVVRKNWTLGRKTVERLQPDEVGFEGLATYMARQSKTKYGRSRNLNKPKITKSRTSLSNRKAENFAANINLHKEFFENKYKDLLFINCQVYKSEEYPGVYIRTKMRKR</sequence>
<proteinExistence type="predicted"/>
<dbReference type="InterPro" id="IPR056906">
    <property type="entry name" value="ORF2/G2P_dom"/>
</dbReference>
<protein>
    <recommendedName>
        <fullName evidence="1">Replication-associated protein ORF2/G2P domain-containing protein</fullName>
    </recommendedName>
</protein>
<dbReference type="EMBL" id="JACSQZ010000008">
    <property type="protein sequence ID" value="MBD7914236.1"/>
    <property type="molecule type" value="Genomic_DNA"/>
</dbReference>
<dbReference type="RefSeq" id="WP_191748670.1">
    <property type="nucleotide sequence ID" value="NZ_JACSQZ010000008.1"/>
</dbReference>
<feature type="domain" description="Replication-associated protein ORF2/G2P" evidence="1">
    <location>
        <begin position="103"/>
        <end position="206"/>
    </location>
</feature>
<reference evidence="2 3" key="1">
    <citation type="submission" date="2020-08" db="EMBL/GenBank/DDBJ databases">
        <title>A Genomic Blueprint of the Chicken Gut Microbiome.</title>
        <authorList>
            <person name="Gilroy R."/>
            <person name="Ravi A."/>
            <person name="Getino M."/>
            <person name="Pursley I."/>
            <person name="Horton D.L."/>
            <person name="Alikhan N.-F."/>
            <person name="Baker D."/>
            <person name="Gharbi K."/>
            <person name="Hall N."/>
            <person name="Watson M."/>
            <person name="Adriaenssens E.M."/>
            <person name="Foster-Nyarko E."/>
            <person name="Jarju S."/>
            <person name="Secka A."/>
            <person name="Antonio M."/>
            <person name="Oren A."/>
            <person name="Chaudhuri R."/>
            <person name="La Ragione R.M."/>
            <person name="Hildebrand F."/>
            <person name="Pallen M.J."/>
        </authorList>
    </citation>
    <scope>NUCLEOTIDE SEQUENCE [LARGE SCALE GENOMIC DNA]</scope>
    <source>
        <strain evidence="2 3">Sa3CUN1</strain>
    </source>
</reference>
<dbReference type="Proteomes" id="UP000640335">
    <property type="component" value="Unassembled WGS sequence"/>
</dbReference>
<evidence type="ECO:0000259" key="1">
    <source>
        <dbReference type="Pfam" id="PF23343"/>
    </source>
</evidence>
<evidence type="ECO:0000313" key="3">
    <source>
        <dbReference type="Proteomes" id="UP000640335"/>
    </source>
</evidence>
<keyword evidence="3" id="KW-1185">Reference proteome</keyword>
<dbReference type="Pfam" id="PF23343">
    <property type="entry name" value="REP_ORF2-G2P"/>
    <property type="match status" value="1"/>
</dbReference>
<comment type="caution">
    <text evidence="2">The sequence shown here is derived from an EMBL/GenBank/DDBJ whole genome shotgun (WGS) entry which is preliminary data.</text>
</comment>
<gene>
    <name evidence="2" type="ORF">H9660_03665</name>
</gene>
<name>A0ABR8Q1E6_9CLOT</name>
<accession>A0ABR8Q1E6</accession>
<organism evidence="2 3">
    <name type="scientific">Clostridium gallinarum</name>
    <dbReference type="NCBI Taxonomy" id="2762246"/>
    <lineage>
        <taxon>Bacteria</taxon>
        <taxon>Bacillati</taxon>
        <taxon>Bacillota</taxon>
        <taxon>Clostridia</taxon>
        <taxon>Eubacteriales</taxon>
        <taxon>Clostridiaceae</taxon>
        <taxon>Clostridium</taxon>
    </lineage>
</organism>
<evidence type="ECO:0000313" key="2">
    <source>
        <dbReference type="EMBL" id="MBD7914236.1"/>
    </source>
</evidence>